<reference evidence="1 2" key="1">
    <citation type="journal article" date="2013" name="Curr. Biol.">
        <title>The Genome of the Foraminiferan Reticulomyxa filosa.</title>
        <authorList>
            <person name="Glockner G."/>
            <person name="Hulsmann N."/>
            <person name="Schleicher M."/>
            <person name="Noegel A.A."/>
            <person name="Eichinger L."/>
            <person name="Gallinger C."/>
            <person name="Pawlowski J."/>
            <person name="Sierra R."/>
            <person name="Euteneuer U."/>
            <person name="Pillet L."/>
            <person name="Moustafa A."/>
            <person name="Platzer M."/>
            <person name="Groth M."/>
            <person name="Szafranski K."/>
            <person name="Schliwa M."/>
        </authorList>
    </citation>
    <scope>NUCLEOTIDE SEQUENCE [LARGE SCALE GENOMIC DNA]</scope>
</reference>
<dbReference type="AlphaFoldDB" id="X6PBF4"/>
<evidence type="ECO:0000313" key="2">
    <source>
        <dbReference type="Proteomes" id="UP000023152"/>
    </source>
</evidence>
<keyword evidence="2" id="KW-1185">Reference proteome</keyword>
<dbReference type="InterPro" id="IPR029055">
    <property type="entry name" value="Ntn_hydrolases_N"/>
</dbReference>
<dbReference type="GO" id="GO:0000502">
    <property type="term" value="C:proteasome complex"/>
    <property type="evidence" value="ECO:0007669"/>
    <property type="project" value="UniProtKB-KW"/>
</dbReference>
<name>X6PBF4_RETFI</name>
<dbReference type="EMBL" id="ASPP01001676">
    <property type="protein sequence ID" value="ETO35369.1"/>
    <property type="molecule type" value="Genomic_DNA"/>
</dbReference>
<gene>
    <name evidence="1" type="ORF">RFI_01693</name>
</gene>
<dbReference type="SUPFAM" id="SSF56235">
    <property type="entry name" value="N-terminal nucleophile aminohydrolases (Ntn hydrolases)"/>
    <property type="match status" value="1"/>
</dbReference>
<dbReference type="Gene3D" id="3.60.20.10">
    <property type="entry name" value="Glutamine Phosphoribosylpyrophosphate, subunit 1, domain 1"/>
    <property type="match status" value="1"/>
</dbReference>
<keyword evidence="1" id="KW-0647">Proteasome</keyword>
<comment type="caution">
    <text evidence="1">The sequence shown here is derived from an EMBL/GenBank/DDBJ whole genome shotgun (WGS) entry which is preliminary data.</text>
</comment>
<protein>
    <submittedName>
        <fullName evidence="1">Proteasome subunit alpha type 5</fullName>
    </submittedName>
</protein>
<dbReference type="Proteomes" id="UP000023152">
    <property type="component" value="Unassembled WGS sequence"/>
</dbReference>
<proteinExistence type="predicted"/>
<accession>X6PBF4</accession>
<evidence type="ECO:0000313" key="1">
    <source>
        <dbReference type="EMBL" id="ETO35369.1"/>
    </source>
</evidence>
<organism evidence="1 2">
    <name type="scientific">Reticulomyxa filosa</name>
    <dbReference type="NCBI Taxonomy" id="46433"/>
    <lineage>
        <taxon>Eukaryota</taxon>
        <taxon>Sar</taxon>
        <taxon>Rhizaria</taxon>
        <taxon>Retaria</taxon>
        <taxon>Foraminifera</taxon>
        <taxon>Monothalamids</taxon>
        <taxon>Reticulomyxidae</taxon>
        <taxon>Reticulomyxa</taxon>
    </lineage>
</organism>
<sequence>MTVLRERYAKSMSLREAEDLAAEILKQVMEAKIGTDNIEFALVSAESKKWTVYDSKQIQSNLNKQHETLHIFKLGSFFVDLIFSSIWYNSQFKFFLKINEKNFDDKIKAEMKWRFKISTQAFNTGKDTSKPTFHILLNENNTTKTSMCQLEYSMWRVLIEQTQNSTWSKSTYIEERDRGTDLKEITLTEKCAFKLVRESEQNNSKKNKNNNVEIKLQIISN</sequence>